<evidence type="ECO:0000313" key="2">
    <source>
        <dbReference type="Proteomes" id="UP000722750"/>
    </source>
</evidence>
<accession>A0A941W6K7</accession>
<protein>
    <submittedName>
        <fullName evidence="1">Uncharacterized protein</fullName>
    </submittedName>
</protein>
<sequence>MIDLTKEQIDCALLRVEDGLRKYLSLQDSLENVDVSKDQDFQKRFNHFYRIRRNRNWQSQFYKLLQEKKKKGVAFAYALKTINRNTGRLEASFASKLVATIHPDKPVIDKFVLDNADLKLPYSSANDREAKILSVYNLLQKRIEDFLITENGAYLVRRFREKYPKEKITNMKMADLVLWQAR</sequence>
<reference evidence="1" key="1">
    <citation type="journal article" date="2021" name="ISME J.">
        <title>Fine-scale metabolic discontinuity in a stratified prokaryote microbiome of a Red Sea deep halocline.</title>
        <authorList>
            <person name="Michoud G."/>
            <person name="Ngugi D.K."/>
            <person name="Barozzi A."/>
            <person name="Merlino G."/>
            <person name="Calleja M.L."/>
            <person name="Delgado-Huertas A."/>
            <person name="Moran X.A.G."/>
            <person name="Daffonchio D."/>
        </authorList>
    </citation>
    <scope>NUCLEOTIDE SEQUENCE</scope>
    <source>
        <strain evidence="1">SuakinDeep_MAG55_1</strain>
    </source>
</reference>
<name>A0A941W6K7_9BACT</name>
<dbReference type="EMBL" id="JAANXD010000093">
    <property type="protein sequence ID" value="MBS1259451.1"/>
    <property type="molecule type" value="Genomic_DNA"/>
</dbReference>
<gene>
    <name evidence="1" type="ORF">MAG551_02521</name>
</gene>
<evidence type="ECO:0000313" key="1">
    <source>
        <dbReference type="EMBL" id="MBS1259451.1"/>
    </source>
</evidence>
<dbReference type="Proteomes" id="UP000722750">
    <property type="component" value="Unassembled WGS sequence"/>
</dbReference>
<comment type="caution">
    <text evidence="1">The sequence shown here is derived from an EMBL/GenBank/DDBJ whole genome shotgun (WGS) entry which is preliminary data.</text>
</comment>
<organism evidence="1 2">
    <name type="scientific">Candidatus Scalindua arabica</name>
    <dbReference type="NCBI Taxonomy" id="1127984"/>
    <lineage>
        <taxon>Bacteria</taxon>
        <taxon>Pseudomonadati</taxon>
        <taxon>Planctomycetota</taxon>
        <taxon>Candidatus Brocadiia</taxon>
        <taxon>Candidatus Brocadiales</taxon>
        <taxon>Candidatus Scalinduaceae</taxon>
        <taxon>Candidatus Scalindua</taxon>
    </lineage>
</organism>
<proteinExistence type="predicted"/>
<dbReference type="AlphaFoldDB" id="A0A941W6K7"/>